<accession>A0A4V2VS64</accession>
<dbReference type="GO" id="GO:0003700">
    <property type="term" value="F:DNA-binding transcription factor activity"/>
    <property type="evidence" value="ECO:0007669"/>
    <property type="project" value="InterPro"/>
</dbReference>
<evidence type="ECO:0000256" key="4">
    <source>
        <dbReference type="ARBA" id="ARBA00023125"/>
    </source>
</evidence>
<dbReference type="InterPro" id="IPR015422">
    <property type="entry name" value="PyrdxlP-dep_Trfase_small"/>
</dbReference>
<dbReference type="InterPro" id="IPR036390">
    <property type="entry name" value="WH_DNA-bd_sf"/>
</dbReference>
<evidence type="ECO:0000256" key="5">
    <source>
        <dbReference type="ARBA" id="ARBA00023163"/>
    </source>
</evidence>
<dbReference type="RefSeq" id="WP_132570631.1">
    <property type="nucleotide sequence ID" value="NZ_CBCSGL010000003.1"/>
</dbReference>
<dbReference type="PANTHER" id="PTHR46577">
    <property type="entry name" value="HTH-TYPE TRANSCRIPTIONAL REGULATORY PROTEIN GABR"/>
    <property type="match status" value="1"/>
</dbReference>
<dbReference type="InterPro" id="IPR004839">
    <property type="entry name" value="Aminotransferase_I/II_large"/>
</dbReference>
<dbReference type="InterPro" id="IPR000524">
    <property type="entry name" value="Tscrpt_reg_HTH_GntR"/>
</dbReference>
<dbReference type="CDD" id="cd00609">
    <property type="entry name" value="AAT_like"/>
    <property type="match status" value="1"/>
</dbReference>
<proteinExistence type="inferred from homology"/>
<dbReference type="InterPro" id="IPR015424">
    <property type="entry name" value="PyrdxlP-dep_Trfase"/>
</dbReference>
<organism evidence="7 8">
    <name type="scientific">Roseateles saccharophilus</name>
    <name type="common">Pseudomonas saccharophila</name>
    <dbReference type="NCBI Taxonomy" id="304"/>
    <lineage>
        <taxon>Bacteria</taxon>
        <taxon>Pseudomonadati</taxon>
        <taxon>Pseudomonadota</taxon>
        <taxon>Betaproteobacteria</taxon>
        <taxon>Burkholderiales</taxon>
        <taxon>Sphaerotilaceae</taxon>
        <taxon>Roseateles</taxon>
    </lineage>
</organism>
<dbReference type="GO" id="GO:0030170">
    <property type="term" value="F:pyridoxal phosphate binding"/>
    <property type="evidence" value="ECO:0007669"/>
    <property type="project" value="InterPro"/>
</dbReference>
<dbReference type="Proteomes" id="UP000295110">
    <property type="component" value="Unassembled WGS sequence"/>
</dbReference>
<dbReference type="PANTHER" id="PTHR46577:SF2">
    <property type="entry name" value="TRANSCRIPTIONAL REGULATORY PROTEIN"/>
    <property type="match status" value="1"/>
</dbReference>
<dbReference type="GO" id="GO:0003677">
    <property type="term" value="F:DNA binding"/>
    <property type="evidence" value="ECO:0007669"/>
    <property type="project" value="UniProtKB-KW"/>
</dbReference>
<evidence type="ECO:0000256" key="1">
    <source>
        <dbReference type="ARBA" id="ARBA00005384"/>
    </source>
</evidence>
<keyword evidence="3" id="KW-0805">Transcription regulation</keyword>
<dbReference type="SMART" id="SM00345">
    <property type="entry name" value="HTH_GNTR"/>
    <property type="match status" value="1"/>
</dbReference>
<dbReference type="CDD" id="cd07377">
    <property type="entry name" value="WHTH_GntR"/>
    <property type="match status" value="1"/>
</dbReference>
<dbReference type="PROSITE" id="PS50949">
    <property type="entry name" value="HTH_GNTR"/>
    <property type="match status" value="1"/>
</dbReference>
<keyword evidence="5" id="KW-0804">Transcription</keyword>
<dbReference type="InterPro" id="IPR051446">
    <property type="entry name" value="HTH_trans_reg/aminotransferase"/>
</dbReference>
<dbReference type="InterPro" id="IPR015421">
    <property type="entry name" value="PyrdxlP-dep_Trfase_major"/>
</dbReference>
<dbReference type="SUPFAM" id="SSF46785">
    <property type="entry name" value="Winged helix' DNA-binding domain"/>
    <property type="match status" value="1"/>
</dbReference>
<name>A0A4V2VS64_ROSSA</name>
<keyword evidence="4 7" id="KW-0238">DNA-binding</keyword>
<gene>
    <name evidence="7" type="ORF">EV671_1006106</name>
</gene>
<dbReference type="Pfam" id="PF00155">
    <property type="entry name" value="Aminotran_1_2"/>
    <property type="match status" value="1"/>
</dbReference>
<keyword evidence="2" id="KW-0663">Pyridoxal phosphate</keyword>
<comment type="caution">
    <text evidence="7">The sequence shown here is derived from an EMBL/GenBank/DDBJ whole genome shotgun (WGS) entry which is preliminary data.</text>
</comment>
<dbReference type="Gene3D" id="1.10.10.10">
    <property type="entry name" value="Winged helix-like DNA-binding domain superfamily/Winged helix DNA-binding domain"/>
    <property type="match status" value="1"/>
</dbReference>
<sequence>MFTLDRQSTVPLAAQIEQQMRRLLERGQLAAGARLPSIRRLAQQLGVSPNTVIVAYDRLVAEAALEARGKAGYFVSPWAHGGAETAALLEAGDEQDPVWLAQQSNDQPPGLLLASSSALPASWLQDAVPATVVHRAFAALPGGMATRCPPQGLPALRERLALLMRGQGIPVDASRVMTTHGASQAIDVICHAFVQPGDVVLVENPGYHLLPMRLAQAHARVLSVERGPNGVDLAQLEQLFTEHRPRLFFMQNTLHNPTGWTAPPANLHRVLTLAERHDVLIAEDDVYGHLLPGQGARLAQLSSLSRVIYYASFCKVLSPTLRMGYVAAEPTLLKPMLKHKIYSSLTGSALSESIVLELLTAGRVRKHFDRLQGQLAAAHSSSLRLLRAAGITFESPGEAGLFLWGRAPEGVDIEVLVKDAWQQGILLAGGATFSPLGPASPCLRFNVVLSQHVRLTRYLEQRLDALAQGHGTLQRLART</sequence>
<comment type="similarity">
    <text evidence="1">In the C-terminal section; belongs to the class-I pyridoxal-phosphate-dependent aminotransferase family.</text>
</comment>
<evidence type="ECO:0000256" key="2">
    <source>
        <dbReference type="ARBA" id="ARBA00022898"/>
    </source>
</evidence>
<dbReference type="Gene3D" id="3.90.1150.10">
    <property type="entry name" value="Aspartate Aminotransferase, domain 1"/>
    <property type="match status" value="1"/>
</dbReference>
<keyword evidence="8" id="KW-1185">Reference proteome</keyword>
<evidence type="ECO:0000313" key="7">
    <source>
        <dbReference type="EMBL" id="TCV01180.1"/>
    </source>
</evidence>
<dbReference type="InterPro" id="IPR036388">
    <property type="entry name" value="WH-like_DNA-bd_sf"/>
</dbReference>
<dbReference type="AlphaFoldDB" id="A0A4V2VS64"/>
<reference evidence="7 8" key="1">
    <citation type="submission" date="2019-03" db="EMBL/GenBank/DDBJ databases">
        <title>Genomic Encyclopedia of Type Strains, Phase IV (KMG-IV): sequencing the most valuable type-strain genomes for metagenomic binning, comparative biology and taxonomic classification.</title>
        <authorList>
            <person name="Goeker M."/>
        </authorList>
    </citation>
    <scope>NUCLEOTIDE SEQUENCE [LARGE SCALE GENOMIC DNA]</scope>
    <source>
        <strain evidence="7 8">DSM 654</strain>
    </source>
</reference>
<evidence type="ECO:0000256" key="3">
    <source>
        <dbReference type="ARBA" id="ARBA00023015"/>
    </source>
</evidence>
<dbReference type="EMBL" id="SMBU01000006">
    <property type="protein sequence ID" value="TCV01180.1"/>
    <property type="molecule type" value="Genomic_DNA"/>
</dbReference>
<evidence type="ECO:0000259" key="6">
    <source>
        <dbReference type="PROSITE" id="PS50949"/>
    </source>
</evidence>
<dbReference type="SUPFAM" id="SSF53383">
    <property type="entry name" value="PLP-dependent transferases"/>
    <property type="match status" value="1"/>
</dbReference>
<dbReference type="Gene3D" id="3.40.640.10">
    <property type="entry name" value="Type I PLP-dependent aspartate aminotransferase-like (Major domain)"/>
    <property type="match status" value="1"/>
</dbReference>
<dbReference type="Pfam" id="PF00392">
    <property type="entry name" value="GntR"/>
    <property type="match status" value="1"/>
</dbReference>
<protein>
    <submittedName>
        <fullName evidence="7">DNA-binding transcriptional MocR family regulator</fullName>
    </submittedName>
</protein>
<feature type="domain" description="HTH gntR-type" evidence="6">
    <location>
        <begin position="10"/>
        <end position="78"/>
    </location>
</feature>
<dbReference type="OrthoDB" id="9804020at2"/>
<evidence type="ECO:0000313" key="8">
    <source>
        <dbReference type="Proteomes" id="UP000295110"/>
    </source>
</evidence>